<evidence type="ECO:0000313" key="1">
    <source>
        <dbReference type="EMBL" id="KAH3662883.1"/>
    </source>
</evidence>
<organism evidence="1 2">
    <name type="scientific">Ogataea polymorpha</name>
    <dbReference type="NCBI Taxonomy" id="460523"/>
    <lineage>
        <taxon>Eukaryota</taxon>
        <taxon>Fungi</taxon>
        <taxon>Dikarya</taxon>
        <taxon>Ascomycota</taxon>
        <taxon>Saccharomycotina</taxon>
        <taxon>Pichiomycetes</taxon>
        <taxon>Pichiales</taxon>
        <taxon>Pichiaceae</taxon>
        <taxon>Ogataea</taxon>
    </lineage>
</organism>
<dbReference type="EMBL" id="JAEUBD010001266">
    <property type="protein sequence ID" value="KAH3662883.1"/>
    <property type="molecule type" value="Genomic_DNA"/>
</dbReference>
<reference evidence="1" key="1">
    <citation type="journal article" date="2021" name="Open Biol.">
        <title>Shared evolutionary footprints suggest mitochondrial oxidative damage underlies multiple complex I losses in fungi.</title>
        <authorList>
            <person name="Schikora-Tamarit M.A."/>
            <person name="Marcet-Houben M."/>
            <person name="Nosek J."/>
            <person name="Gabaldon T."/>
        </authorList>
    </citation>
    <scope>NUCLEOTIDE SEQUENCE</scope>
    <source>
        <strain evidence="1">NCAIM Y.01608</strain>
    </source>
</reference>
<dbReference type="AlphaFoldDB" id="A0A9P8T1J9"/>
<evidence type="ECO:0000313" key="2">
    <source>
        <dbReference type="Proteomes" id="UP000788993"/>
    </source>
</evidence>
<accession>A0A9P8T1J9</accession>
<protein>
    <submittedName>
        <fullName evidence="1">Uncharacterized protein</fullName>
    </submittedName>
</protein>
<dbReference type="Proteomes" id="UP000788993">
    <property type="component" value="Unassembled WGS sequence"/>
</dbReference>
<sequence>MYLRKNISIVLGFKPSNGVLLGALVRNTNLTLSSLSSGNSETSSAHHDVEVHTVNSNTWVVLNTQVDVFLNTETEVTSLGEILFSQLVLLHLQSSLQNLLCLWSSDGDVDSDLFVSSDTKSSNGVSGFALHWGLTRQLLQHFRSSGQSVTRLTNTDVENQLLNLEFSHRVLARHVDSDS</sequence>
<comment type="caution">
    <text evidence="1">The sequence shown here is derived from an EMBL/GenBank/DDBJ whole genome shotgun (WGS) entry which is preliminary data.</text>
</comment>
<keyword evidence="2" id="KW-1185">Reference proteome</keyword>
<name>A0A9P8T1J9_9ASCO</name>
<reference evidence="1" key="2">
    <citation type="submission" date="2021-01" db="EMBL/GenBank/DDBJ databases">
        <authorList>
            <person name="Schikora-Tamarit M.A."/>
        </authorList>
    </citation>
    <scope>NUCLEOTIDE SEQUENCE</scope>
    <source>
        <strain evidence="1">NCAIM Y.01608</strain>
    </source>
</reference>
<proteinExistence type="predicted"/>
<gene>
    <name evidence="1" type="ORF">OGATHE_004459</name>
</gene>